<organism evidence="7 8">
    <name type="scientific">Saccharothrix coeruleofusca</name>
    <dbReference type="NCBI Taxonomy" id="33919"/>
    <lineage>
        <taxon>Bacteria</taxon>
        <taxon>Bacillati</taxon>
        <taxon>Actinomycetota</taxon>
        <taxon>Actinomycetes</taxon>
        <taxon>Pseudonocardiales</taxon>
        <taxon>Pseudonocardiaceae</taxon>
        <taxon>Saccharothrix</taxon>
    </lineage>
</organism>
<feature type="transmembrane region" description="Helical" evidence="6">
    <location>
        <begin position="284"/>
        <end position="302"/>
    </location>
</feature>
<evidence type="ECO:0000256" key="5">
    <source>
        <dbReference type="ARBA" id="ARBA00023136"/>
    </source>
</evidence>
<dbReference type="Gene3D" id="1.20.1250.20">
    <property type="entry name" value="MFS general substrate transporter like domains"/>
    <property type="match status" value="1"/>
</dbReference>
<feature type="transmembrane region" description="Helical" evidence="6">
    <location>
        <begin position="221"/>
        <end position="244"/>
    </location>
</feature>
<reference evidence="7" key="2">
    <citation type="submission" date="2020-09" db="EMBL/GenBank/DDBJ databases">
        <authorList>
            <person name="Sun Q."/>
            <person name="Ohkuma M."/>
        </authorList>
    </citation>
    <scope>NUCLEOTIDE SEQUENCE</scope>
    <source>
        <strain evidence="7">JCM 3313</strain>
    </source>
</reference>
<keyword evidence="8" id="KW-1185">Reference proteome</keyword>
<keyword evidence="5 6" id="KW-0472">Membrane</keyword>
<comment type="subcellular location">
    <subcellularLocation>
        <location evidence="1">Cell membrane</location>
        <topology evidence="1">Multi-pass membrane protein</topology>
    </subcellularLocation>
</comment>
<dbReference type="InterPro" id="IPR011701">
    <property type="entry name" value="MFS"/>
</dbReference>
<evidence type="ECO:0000256" key="3">
    <source>
        <dbReference type="ARBA" id="ARBA00022692"/>
    </source>
</evidence>
<evidence type="ECO:0008006" key="9">
    <source>
        <dbReference type="Google" id="ProtNLM"/>
    </source>
</evidence>
<feature type="transmembrane region" description="Helical" evidence="6">
    <location>
        <begin position="103"/>
        <end position="128"/>
    </location>
</feature>
<evidence type="ECO:0000256" key="4">
    <source>
        <dbReference type="ARBA" id="ARBA00022989"/>
    </source>
</evidence>
<feature type="transmembrane region" description="Helical" evidence="6">
    <location>
        <begin position="49"/>
        <end position="69"/>
    </location>
</feature>
<keyword evidence="3 6" id="KW-0812">Transmembrane</keyword>
<gene>
    <name evidence="7" type="ORF">GCM10010185_61470</name>
</gene>
<sequence length="398" mass="40991">MAVVSLRHNHVYQRLWISHTLSLIGTLASFVSLPLLILDSFHSPAAVGLVSFVGAATLLLVMPWTGLLVDRTGWRAVMVACDLLRATALALLAAAIAGDRVTFALVLAVTVVNSALSVPFLSATGAALRASVEAGQLPAALALNQGRTAVVGILGPVGGAALYDDSTALPFAVDALSFLLSALCVCTLRTRARTPAGKPGFGWRDLGAGWRFLRGHPFLRYMALNICVTDFSFNGLVLVLVVTSSAEGNAMGAGVIMAASGAGNALGSALAVPVMRWARSREPVVLSVWTTAATAAAVAAQAGMPWSALLLGIACLAASIVAVITNTTILRETPAHLLGRVQTIFQTAPRLVAAGGSSCAGVLLTFLPVQVVLPAFAVPLAALALHTTSTRALRAVHE</sequence>
<feature type="transmembrane region" description="Helical" evidence="6">
    <location>
        <begin position="15"/>
        <end position="37"/>
    </location>
</feature>
<proteinExistence type="predicted"/>
<evidence type="ECO:0000313" key="7">
    <source>
        <dbReference type="EMBL" id="GGP79307.1"/>
    </source>
</evidence>
<dbReference type="CDD" id="cd06173">
    <property type="entry name" value="MFS_MefA_like"/>
    <property type="match status" value="1"/>
</dbReference>
<keyword evidence="4 6" id="KW-1133">Transmembrane helix</keyword>
<evidence type="ECO:0000256" key="6">
    <source>
        <dbReference type="SAM" id="Phobius"/>
    </source>
</evidence>
<dbReference type="EMBL" id="BMRG01000019">
    <property type="protein sequence ID" value="GGP79307.1"/>
    <property type="molecule type" value="Genomic_DNA"/>
</dbReference>
<dbReference type="Pfam" id="PF07690">
    <property type="entry name" value="MFS_1"/>
    <property type="match status" value="1"/>
</dbReference>
<feature type="transmembrane region" description="Helical" evidence="6">
    <location>
        <begin position="308"/>
        <end position="330"/>
    </location>
</feature>
<evidence type="ECO:0000256" key="2">
    <source>
        <dbReference type="ARBA" id="ARBA00022475"/>
    </source>
</evidence>
<dbReference type="InterPro" id="IPR036259">
    <property type="entry name" value="MFS_trans_sf"/>
</dbReference>
<dbReference type="GO" id="GO:0005886">
    <property type="term" value="C:plasma membrane"/>
    <property type="evidence" value="ECO:0007669"/>
    <property type="project" value="UniProtKB-SubCell"/>
</dbReference>
<name>A0A918AW80_9PSEU</name>
<reference evidence="7" key="1">
    <citation type="journal article" date="2014" name="Int. J. Syst. Evol. Microbiol.">
        <title>Complete genome sequence of Corynebacterium casei LMG S-19264T (=DSM 44701T), isolated from a smear-ripened cheese.</title>
        <authorList>
            <consortium name="US DOE Joint Genome Institute (JGI-PGF)"/>
            <person name="Walter F."/>
            <person name="Albersmeier A."/>
            <person name="Kalinowski J."/>
            <person name="Ruckert C."/>
        </authorList>
    </citation>
    <scope>NUCLEOTIDE SEQUENCE</scope>
    <source>
        <strain evidence="7">JCM 3313</strain>
    </source>
</reference>
<feature type="transmembrane region" description="Helical" evidence="6">
    <location>
        <begin position="351"/>
        <end position="373"/>
    </location>
</feature>
<dbReference type="SUPFAM" id="SSF103473">
    <property type="entry name" value="MFS general substrate transporter"/>
    <property type="match status" value="1"/>
</dbReference>
<feature type="transmembrane region" description="Helical" evidence="6">
    <location>
        <begin position="250"/>
        <end position="272"/>
    </location>
</feature>
<evidence type="ECO:0000313" key="8">
    <source>
        <dbReference type="Proteomes" id="UP000639606"/>
    </source>
</evidence>
<feature type="transmembrane region" description="Helical" evidence="6">
    <location>
        <begin position="76"/>
        <end position="97"/>
    </location>
</feature>
<feature type="transmembrane region" description="Helical" evidence="6">
    <location>
        <begin position="169"/>
        <end position="188"/>
    </location>
</feature>
<keyword evidence="2" id="KW-1003">Cell membrane</keyword>
<dbReference type="Proteomes" id="UP000639606">
    <property type="component" value="Unassembled WGS sequence"/>
</dbReference>
<dbReference type="AlphaFoldDB" id="A0A918AW80"/>
<dbReference type="RefSeq" id="WP_189226829.1">
    <property type="nucleotide sequence ID" value="NZ_BMRG01000019.1"/>
</dbReference>
<protein>
    <recommendedName>
        <fullName evidence="9">MFS family arabinose efflux permease</fullName>
    </recommendedName>
</protein>
<dbReference type="PANTHER" id="PTHR23513:SF6">
    <property type="entry name" value="MAJOR FACILITATOR SUPERFAMILY ASSOCIATED DOMAIN-CONTAINING PROTEIN"/>
    <property type="match status" value="1"/>
</dbReference>
<dbReference type="GO" id="GO:0022857">
    <property type="term" value="F:transmembrane transporter activity"/>
    <property type="evidence" value="ECO:0007669"/>
    <property type="project" value="InterPro"/>
</dbReference>
<comment type="caution">
    <text evidence="7">The sequence shown here is derived from an EMBL/GenBank/DDBJ whole genome shotgun (WGS) entry which is preliminary data.</text>
</comment>
<accession>A0A918AW80</accession>
<evidence type="ECO:0000256" key="1">
    <source>
        <dbReference type="ARBA" id="ARBA00004651"/>
    </source>
</evidence>
<dbReference type="PANTHER" id="PTHR23513">
    <property type="entry name" value="INTEGRAL MEMBRANE EFFLUX PROTEIN-RELATED"/>
    <property type="match status" value="1"/>
</dbReference>